<feature type="transmembrane region" description="Helical" evidence="1">
    <location>
        <begin position="31"/>
        <end position="51"/>
    </location>
</feature>
<feature type="domain" description="DUF4350" evidence="2">
    <location>
        <begin position="63"/>
        <end position="249"/>
    </location>
</feature>
<dbReference type="Pfam" id="PF14258">
    <property type="entry name" value="DUF4350"/>
    <property type="match status" value="1"/>
</dbReference>
<evidence type="ECO:0000256" key="1">
    <source>
        <dbReference type="SAM" id="Phobius"/>
    </source>
</evidence>
<evidence type="ECO:0000259" key="2">
    <source>
        <dbReference type="Pfam" id="PF14258"/>
    </source>
</evidence>
<dbReference type="AlphaFoldDB" id="A0A921SPD9"/>
<gene>
    <name evidence="3" type="ORF">K8V08_09540</name>
</gene>
<dbReference type="EMBL" id="DYUK01000205">
    <property type="protein sequence ID" value="HJG80639.1"/>
    <property type="molecule type" value="Genomic_DNA"/>
</dbReference>
<dbReference type="InterPro" id="IPR025646">
    <property type="entry name" value="DUF4350"/>
</dbReference>
<reference evidence="3" key="1">
    <citation type="journal article" date="2021" name="PeerJ">
        <title>Extensive microbial diversity within the chicken gut microbiome revealed by metagenomics and culture.</title>
        <authorList>
            <person name="Gilroy R."/>
            <person name="Ravi A."/>
            <person name="Getino M."/>
            <person name="Pursley I."/>
            <person name="Horton D.L."/>
            <person name="Alikhan N.F."/>
            <person name="Baker D."/>
            <person name="Gharbi K."/>
            <person name="Hall N."/>
            <person name="Watson M."/>
            <person name="Adriaenssens E.M."/>
            <person name="Foster-Nyarko E."/>
            <person name="Jarju S."/>
            <person name="Secka A."/>
            <person name="Antonio M."/>
            <person name="Oren A."/>
            <person name="Chaudhuri R.R."/>
            <person name="La Ragione R."/>
            <person name="Hildebrand F."/>
            <person name="Pallen M.J."/>
        </authorList>
    </citation>
    <scope>NUCLEOTIDE SEQUENCE</scope>
    <source>
        <strain evidence="3">ChiGjej5B5-7349</strain>
    </source>
</reference>
<dbReference type="Proteomes" id="UP000784435">
    <property type="component" value="Unassembled WGS sequence"/>
</dbReference>
<evidence type="ECO:0000313" key="4">
    <source>
        <dbReference type="Proteomes" id="UP000784435"/>
    </source>
</evidence>
<name>A0A921SPD9_9MICO</name>
<keyword evidence="1" id="KW-1133">Transmembrane helix</keyword>
<keyword evidence="1" id="KW-0812">Transmembrane</keyword>
<feature type="transmembrane region" description="Helical" evidence="1">
    <location>
        <begin position="285"/>
        <end position="304"/>
    </location>
</feature>
<sequence length="416" mass="43960">MSAQTDVAIRGTRSAGGPGFRQRAGGLARSAALWVIAAILLLLAGIVTVLVRGGENTAPLHYESTGKDGGRAFVEVLRDHGRDVTTTERYPDAAGAVDAGGTVLVYADGYALTEEAMTDLSDRARESGAHLVLIDPQYSVETWTDALLFDALSTGDQQPSTLAPGCSATVPSTAGNVTNPGHGSEYFATVSEPQDSVFCYSADPDDPAPHGMFASVPHGEGTLTVLSQEWLMNDTIQHEGHMSLTAGVLTPADPITYYYPVERDQPRADDDTTPGGNAVWLFPQWAVALLLWSLPVVLVALLVYGRRMGPLAIEPLPVIVPAAETVRGRSALLQRAGGRAEALRDLRAAALVRLGRRLALPPDTPAAEVSARAAAAAGLDPAWTEAVLLTEVPHDDQSLIRIAIDITTIESEVHPL</sequence>
<keyword evidence="1" id="KW-0472">Membrane</keyword>
<comment type="caution">
    <text evidence="3">The sequence shown here is derived from an EMBL/GenBank/DDBJ whole genome shotgun (WGS) entry which is preliminary data.</text>
</comment>
<organism evidence="3 4">
    <name type="scientific">Brevibacterium senegalense</name>
    <dbReference type="NCBI Taxonomy" id="1033736"/>
    <lineage>
        <taxon>Bacteria</taxon>
        <taxon>Bacillati</taxon>
        <taxon>Actinomycetota</taxon>
        <taxon>Actinomycetes</taxon>
        <taxon>Micrococcales</taxon>
        <taxon>Brevibacteriaceae</taxon>
        <taxon>Brevibacterium</taxon>
    </lineage>
</organism>
<protein>
    <submittedName>
        <fullName evidence="3">DUF4350 domain-containing protein</fullName>
    </submittedName>
</protein>
<evidence type="ECO:0000313" key="3">
    <source>
        <dbReference type="EMBL" id="HJG80639.1"/>
    </source>
</evidence>
<proteinExistence type="predicted"/>
<accession>A0A921SPD9</accession>
<reference evidence="3" key="2">
    <citation type="submission" date="2021-09" db="EMBL/GenBank/DDBJ databases">
        <authorList>
            <person name="Gilroy R."/>
        </authorList>
    </citation>
    <scope>NUCLEOTIDE SEQUENCE</scope>
    <source>
        <strain evidence="3">ChiGjej5B5-7349</strain>
    </source>
</reference>